<evidence type="ECO:0000256" key="6">
    <source>
        <dbReference type="ARBA" id="ARBA00022989"/>
    </source>
</evidence>
<evidence type="ECO:0000256" key="2">
    <source>
        <dbReference type="ARBA" id="ARBA00009261"/>
    </source>
</evidence>
<dbReference type="NCBIfam" id="TIGR00835">
    <property type="entry name" value="agcS"/>
    <property type="match status" value="1"/>
</dbReference>
<dbReference type="InterPro" id="IPR001463">
    <property type="entry name" value="Na/Ala_symport"/>
</dbReference>
<feature type="transmembrane region" description="Helical" evidence="8">
    <location>
        <begin position="417"/>
        <end position="437"/>
    </location>
</feature>
<dbReference type="RefSeq" id="WP_115585645.1">
    <property type="nucleotide sequence ID" value="NZ_CP025544.1"/>
</dbReference>
<comment type="similarity">
    <text evidence="2 8">Belongs to the alanine or glycine:cation symporter (AGCS) (TC 2.A.25) family.</text>
</comment>
<keyword evidence="4 8" id="KW-1003">Cell membrane</keyword>
<dbReference type="GO" id="GO:0005283">
    <property type="term" value="F:amino acid:sodium symporter activity"/>
    <property type="evidence" value="ECO:0007669"/>
    <property type="project" value="InterPro"/>
</dbReference>
<protein>
    <recommendedName>
        <fullName evidence="11">Sodium:alanine symporter family protein</fullName>
    </recommendedName>
</protein>
<keyword evidence="7 8" id="KW-0472">Membrane</keyword>
<evidence type="ECO:0000313" key="9">
    <source>
        <dbReference type="EMBL" id="AXK60630.1"/>
    </source>
</evidence>
<feature type="transmembrane region" description="Helical" evidence="8">
    <location>
        <begin position="349"/>
        <end position="376"/>
    </location>
</feature>
<gene>
    <name evidence="9" type="ORF">C0J27_02635</name>
</gene>
<dbReference type="EMBL" id="CP025544">
    <property type="protein sequence ID" value="AXK60630.1"/>
    <property type="molecule type" value="Genomic_DNA"/>
</dbReference>
<dbReference type="Proteomes" id="UP000254834">
    <property type="component" value="Chromosome"/>
</dbReference>
<keyword evidence="8" id="KW-0769">Symport</keyword>
<feature type="transmembrane region" description="Helical" evidence="8">
    <location>
        <begin position="183"/>
        <end position="201"/>
    </location>
</feature>
<sequence length="449" mass="48400">MDISSIITIAAQNIWSFPLLIGIFGVSVFVTLQLRFVQFRHFFSAIGMIFSPQVDVSATKKSGELTAFQAFINTLGANIGNGSLSGVPAAICIGGPGAVFWLLVASTCAVALRYAEVYLGMAFIGKYRFGSAKGGPMLYLSLLPMGIFLSYAFAIFCLGYALFGGNMIQCNTVGLALQKTWGIDPYITAYFALAFIGYVLIGGAQRIVSYLDLLVPFKVALFVGSSLIVLMYHYQMIPHAFYLIFDGAFNPQAFIGGSFGYALQKSIAVGFQRGILIHEAGLGTAAVAFGATTGEHAVKDSVLSMLSVYINTHIVCLMIALSLLSSGVWNNGSGETSSAMVISAYETVFGWFGGWIISFLVINFGVSVLVSYAYLGRICWSFLTGGKCMYIFPLLYAASAFFGTYMDVYLILNIADLVNAGLFIVNIVGVLWFIAVVKKGLTTYESQRV</sequence>
<evidence type="ECO:0008006" key="11">
    <source>
        <dbReference type="Google" id="ProtNLM"/>
    </source>
</evidence>
<dbReference type="AlphaFoldDB" id="A0A345ZBG3"/>
<dbReference type="PANTHER" id="PTHR30330">
    <property type="entry name" value="AGSS FAMILY TRANSPORTER, SODIUM-ALANINE"/>
    <property type="match status" value="1"/>
</dbReference>
<evidence type="ECO:0000256" key="5">
    <source>
        <dbReference type="ARBA" id="ARBA00022692"/>
    </source>
</evidence>
<evidence type="ECO:0000256" key="7">
    <source>
        <dbReference type="ARBA" id="ARBA00023136"/>
    </source>
</evidence>
<reference evidence="9 10" key="1">
    <citation type="submission" date="2017-12" db="EMBL/GenBank/DDBJ databases">
        <title>Chromulinavorax destructans is a abundant pathogen of dominant heterotrophic picoflagllates.</title>
        <authorList>
            <person name="Deeg C.M."/>
            <person name="Zimmer M."/>
            <person name="Suttle C.A."/>
        </authorList>
    </citation>
    <scope>NUCLEOTIDE SEQUENCE [LARGE SCALE GENOMIC DNA]</scope>
    <source>
        <strain evidence="9 10">SeV1</strain>
    </source>
</reference>
<feature type="transmembrane region" description="Helical" evidence="8">
    <location>
        <begin position="14"/>
        <end position="34"/>
    </location>
</feature>
<dbReference type="GO" id="GO:0005886">
    <property type="term" value="C:plasma membrane"/>
    <property type="evidence" value="ECO:0007669"/>
    <property type="project" value="UniProtKB-SubCell"/>
</dbReference>
<keyword evidence="5 8" id="KW-0812">Transmembrane</keyword>
<evidence type="ECO:0000256" key="3">
    <source>
        <dbReference type="ARBA" id="ARBA00022448"/>
    </source>
</evidence>
<proteinExistence type="inferred from homology"/>
<feature type="transmembrane region" description="Helical" evidence="8">
    <location>
        <begin position="213"/>
        <end position="234"/>
    </location>
</feature>
<feature type="transmembrane region" description="Helical" evidence="8">
    <location>
        <begin position="240"/>
        <end position="263"/>
    </location>
</feature>
<name>A0A345ZBG3_9BACT</name>
<feature type="transmembrane region" description="Helical" evidence="8">
    <location>
        <begin position="308"/>
        <end position="329"/>
    </location>
</feature>
<dbReference type="KEGG" id="cdes:C0J27_02635"/>
<dbReference type="Pfam" id="PF01235">
    <property type="entry name" value="Na_Ala_symp"/>
    <property type="match status" value="1"/>
</dbReference>
<evidence type="ECO:0000256" key="4">
    <source>
        <dbReference type="ARBA" id="ARBA00022475"/>
    </source>
</evidence>
<feature type="transmembrane region" description="Helical" evidence="8">
    <location>
        <begin position="388"/>
        <end position="411"/>
    </location>
</feature>
<keyword evidence="3 8" id="KW-0813">Transport</keyword>
<dbReference type="PANTHER" id="PTHR30330:SF3">
    <property type="entry name" value="TRANSCRIPTIONAL REGULATOR, LRP FAMILY"/>
    <property type="match status" value="1"/>
</dbReference>
<comment type="subcellular location">
    <subcellularLocation>
        <location evidence="1 8">Cell membrane</location>
        <topology evidence="1 8">Multi-pass membrane protein</topology>
    </subcellularLocation>
</comment>
<dbReference type="OrthoDB" id="9804874at2"/>
<feature type="transmembrane region" description="Helical" evidence="8">
    <location>
        <begin position="138"/>
        <end position="163"/>
    </location>
</feature>
<evidence type="ECO:0000256" key="1">
    <source>
        <dbReference type="ARBA" id="ARBA00004651"/>
    </source>
</evidence>
<dbReference type="PRINTS" id="PR00175">
    <property type="entry name" value="NAALASMPORT"/>
</dbReference>
<keyword evidence="6 8" id="KW-1133">Transmembrane helix</keyword>
<accession>A0A345ZBG3</accession>
<evidence type="ECO:0000256" key="8">
    <source>
        <dbReference type="RuleBase" id="RU363064"/>
    </source>
</evidence>
<evidence type="ECO:0000313" key="10">
    <source>
        <dbReference type="Proteomes" id="UP000254834"/>
    </source>
</evidence>
<keyword evidence="10" id="KW-1185">Reference proteome</keyword>
<organism evidence="9 10">
    <name type="scientific">Candidatus Chromulinivorax destructor</name>
    <dbReference type="NCBI Taxonomy" id="2066483"/>
    <lineage>
        <taxon>Bacteria</taxon>
        <taxon>Candidatus Babelota</taxon>
        <taxon>Candidatus Babeliae</taxon>
        <taxon>Candidatus Babeliales</taxon>
        <taxon>Candidatus Chromulinivoraceae</taxon>
        <taxon>Candidatus Chromulinivorax</taxon>
    </lineage>
</organism>